<dbReference type="Proteomes" id="UP001634394">
    <property type="component" value="Unassembled WGS sequence"/>
</dbReference>
<organism evidence="2 3">
    <name type="scientific">Sinanodonta woodiana</name>
    <name type="common">Chinese pond mussel</name>
    <name type="synonym">Anodonta woodiana</name>
    <dbReference type="NCBI Taxonomy" id="1069815"/>
    <lineage>
        <taxon>Eukaryota</taxon>
        <taxon>Metazoa</taxon>
        <taxon>Spiralia</taxon>
        <taxon>Lophotrochozoa</taxon>
        <taxon>Mollusca</taxon>
        <taxon>Bivalvia</taxon>
        <taxon>Autobranchia</taxon>
        <taxon>Heteroconchia</taxon>
        <taxon>Palaeoheterodonta</taxon>
        <taxon>Unionida</taxon>
        <taxon>Unionoidea</taxon>
        <taxon>Unionidae</taxon>
        <taxon>Unioninae</taxon>
        <taxon>Sinanodonta</taxon>
    </lineage>
</organism>
<keyword evidence="3" id="KW-1185">Reference proteome</keyword>
<evidence type="ECO:0000313" key="2">
    <source>
        <dbReference type="EMBL" id="KAL3853326.1"/>
    </source>
</evidence>
<protein>
    <submittedName>
        <fullName evidence="2">Uncharacterized protein</fullName>
    </submittedName>
</protein>
<proteinExistence type="predicted"/>
<dbReference type="AlphaFoldDB" id="A0ABD3UV51"/>
<sequence>MVIFNVGLGERLPCHAELLQNVLLLYLLTPTCGYQLSYQELNTFQILDLSNQTENLLNIVQGVIDTRKEYKVLQVINENDSDVSVYPNMKLGPCESIYIKETTEQRCATVLTKNKDDARDKVPGHLEELLGRSSKHLSNEEKLAFMELLIEYQDVFFPNQKTI</sequence>
<dbReference type="EMBL" id="JBJQND010000015">
    <property type="protein sequence ID" value="KAL3853326.1"/>
    <property type="molecule type" value="Genomic_DNA"/>
</dbReference>
<keyword evidence="1" id="KW-0732">Signal</keyword>
<accession>A0ABD3UV51</accession>
<feature type="chain" id="PRO_5044838326" evidence="1">
    <location>
        <begin position="34"/>
        <end position="163"/>
    </location>
</feature>
<comment type="caution">
    <text evidence="2">The sequence shown here is derived from an EMBL/GenBank/DDBJ whole genome shotgun (WGS) entry which is preliminary data.</text>
</comment>
<evidence type="ECO:0000313" key="3">
    <source>
        <dbReference type="Proteomes" id="UP001634394"/>
    </source>
</evidence>
<name>A0ABD3UV51_SINWO</name>
<gene>
    <name evidence="2" type="ORF">ACJMK2_016874</name>
</gene>
<reference evidence="2 3" key="1">
    <citation type="submission" date="2024-11" db="EMBL/GenBank/DDBJ databases">
        <title>Chromosome-level genome assembly of the freshwater bivalve Anodonta woodiana.</title>
        <authorList>
            <person name="Chen X."/>
        </authorList>
    </citation>
    <scope>NUCLEOTIDE SEQUENCE [LARGE SCALE GENOMIC DNA]</scope>
    <source>
        <strain evidence="2">MN2024</strain>
        <tissue evidence="2">Gills</tissue>
    </source>
</reference>
<feature type="signal peptide" evidence="1">
    <location>
        <begin position="1"/>
        <end position="33"/>
    </location>
</feature>
<evidence type="ECO:0000256" key="1">
    <source>
        <dbReference type="SAM" id="SignalP"/>
    </source>
</evidence>